<dbReference type="EC" id="1.5.5.2" evidence="2 5"/>
<dbReference type="PANTHER" id="PTHR13914:SF0">
    <property type="entry name" value="PROLINE DEHYDROGENASE 1, MITOCHONDRIAL"/>
    <property type="match status" value="1"/>
</dbReference>
<comment type="function">
    <text evidence="5">Converts proline to delta-1-pyrroline-5-carboxylate.</text>
</comment>
<keyword evidence="3 5" id="KW-0560">Oxidoreductase</keyword>
<dbReference type="InterPro" id="IPR002872">
    <property type="entry name" value="Proline_DH_dom"/>
</dbReference>
<dbReference type="InterPro" id="IPR029041">
    <property type="entry name" value="FAD-linked_oxidoreductase-like"/>
</dbReference>
<keyword evidence="5" id="KW-0285">Flavoprotein</keyword>
<evidence type="ECO:0000256" key="2">
    <source>
        <dbReference type="ARBA" id="ARBA00012695"/>
    </source>
</evidence>
<organism evidence="8">
    <name type="scientific">Phaffia rhodozyma</name>
    <name type="common">Yeast</name>
    <name type="synonym">Xanthophyllomyces dendrorhous</name>
    <dbReference type="NCBI Taxonomy" id="264483"/>
    <lineage>
        <taxon>Eukaryota</taxon>
        <taxon>Fungi</taxon>
        <taxon>Dikarya</taxon>
        <taxon>Basidiomycota</taxon>
        <taxon>Agaricomycotina</taxon>
        <taxon>Tremellomycetes</taxon>
        <taxon>Cystofilobasidiales</taxon>
        <taxon>Mrakiaceae</taxon>
        <taxon>Phaffia</taxon>
    </lineage>
</organism>
<evidence type="ECO:0000313" key="8">
    <source>
        <dbReference type="EMBL" id="CED82539.1"/>
    </source>
</evidence>
<evidence type="ECO:0000256" key="1">
    <source>
        <dbReference type="ARBA" id="ARBA00005869"/>
    </source>
</evidence>
<evidence type="ECO:0000259" key="7">
    <source>
        <dbReference type="Pfam" id="PF01619"/>
    </source>
</evidence>
<evidence type="ECO:0000256" key="6">
    <source>
        <dbReference type="SAM" id="MobiDB-lite"/>
    </source>
</evidence>
<comment type="catalytic activity">
    <reaction evidence="5">
        <text>L-proline + a quinone = (S)-1-pyrroline-5-carboxylate + a quinol + H(+)</text>
        <dbReference type="Rhea" id="RHEA:23784"/>
        <dbReference type="ChEBI" id="CHEBI:15378"/>
        <dbReference type="ChEBI" id="CHEBI:17388"/>
        <dbReference type="ChEBI" id="CHEBI:24646"/>
        <dbReference type="ChEBI" id="CHEBI:60039"/>
        <dbReference type="ChEBI" id="CHEBI:132124"/>
        <dbReference type="EC" id="1.5.5.2"/>
    </reaction>
</comment>
<evidence type="ECO:0000256" key="3">
    <source>
        <dbReference type="ARBA" id="ARBA00023002"/>
    </source>
</evidence>
<dbReference type="AlphaFoldDB" id="A0A0F7SP95"/>
<accession>A0A0F7SP95</accession>
<dbReference type="EMBL" id="LN483124">
    <property type="protein sequence ID" value="CED82539.1"/>
    <property type="molecule type" value="Genomic_DNA"/>
</dbReference>
<feature type="region of interest" description="Disordered" evidence="6">
    <location>
        <begin position="142"/>
        <end position="161"/>
    </location>
</feature>
<dbReference type="SUPFAM" id="SSF51730">
    <property type="entry name" value="FAD-linked oxidoreductase"/>
    <property type="match status" value="2"/>
</dbReference>
<name>A0A0F7SP95_PHARH</name>
<sequence length="605" mass="66105">MSRLASLGSIRAGKVLAPITTVGILLAYKAQSENAVQAEQIVKPWSTPPVDSQLRSTPTSQLVNSWFVYTCCKIPWVVDNSPAILSTLSQIPVVSSLTMFAVKHTFFAQFVGGETAFDCLPTIRQLRRNQIGTLLNYSVEVSDEESHDQTDKPADSPEGQRKLQASRIEAEKKIAQTVNSIEVCGYEASLARKNNEHDIGSSWIALKFSGLMADPTVLERASNTILALRAAQPDATSSTYYPGTPTDRELELMTAKGNTTLILPNISNGVSTSDLEALRLLHKDMRTILNKARHSGVRVIIDAEYSWYQPAIDAFQTILSLEYNKTPSQPSSSLLGSTSTTGSFSSSWIGKLGFELPSSSTKNADTVEIPVTAESWPNVQPLVYGTYQAYLRRNPEHMRHSYIHAKANGYSLGVKLVRGAYHGVESDRWRQHPVYASTGPEPVWQQKPETDDCFDSGLDWLLDHVQSDVASGTAVPTVGVIIASHNQESCAKVIAGLVDRKLAVGQVGPDGKTLLSVSQAVRDRVSMGQLYGMCDALTSSIANTFVPEGSPLVLKYVPWGGLQDVMPYLGRRAIENKTVLKGEGGASAETSRITRELKRRWFGIE</sequence>
<dbReference type="InterPro" id="IPR015659">
    <property type="entry name" value="Proline_oxidase"/>
</dbReference>
<dbReference type="Gene3D" id="3.20.20.220">
    <property type="match status" value="1"/>
</dbReference>
<protein>
    <recommendedName>
        <fullName evidence="2 5">Proline dehydrogenase</fullName>
        <ecNumber evidence="2 5">1.5.5.2</ecNumber>
    </recommendedName>
</protein>
<dbReference type="GO" id="GO:0005739">
    <property type="term" value="C:mitochondrion"/>
    <property type="evidence" value="ECO:0007669"/>
    <property type="project" value="TreeGrafter"/>
</dbReference>
<dbReference type="Pfam" id="PF01619">
    <property type="entry name" value="Pro_dh"/>
    <property type="match status" value="1"/>
</dbReference>
<reference evidence="8" key="1">
    <citation type="submission" date="2014-08" db="EMBL/GenBank/DDBJ databases">
        <authorList>
            <person name="Sharma Rahul"/>
            <person name="Thines Marco"/>
        </authorList>
    </citation>
    <scope>NUCLEOTIDE SEQUENCE</scope>
</reference>
<keyword evidence="4 5" id="KW-0642">Proline metabolism</keyword>
<dbReference type="GO" id="GO:0004657">
    <property type="term" value="F:proline dehydrogenase activity"/>
    <property type="evidence" value="ECO:0007669"/>
    <property type="project" value="UniProtKB-EC"/>
</dbReference>
<keyword evidence="5" id="KW-0274">FAD</keyword>
<feature type="compositionally biased region" description="Basic and acidic residues" evidence="6">
    <location>
        <begin position="147"/>
        <end position="161"/>
    </location>
</feature>
<proteinExistence type="inferred from homology"/>
<feature type="domain" description="Proline dehydrogenase" evidence="7">
    <location>
        <begin position="377"/>
        <end position="578"/>
    </location>
</feature>
<comment type="similarity">
    <text evidence="1 5">Belongs to the proline oxidase family.</text>
</comment>
<comment type="cofactor">
    <cofactor evidence="5">
        <name>FAD</name>
        <dbReference type="ChEBI" id="CHEBI:57692"/>
    </cofactor>
</comment>
<evidence type="ECO:0000256" key="4">
    <source>
        <dbReference type="ARBA" id="ARBA00023062"/>
    </source>
</evidence>
<evidence type="ECO:0000256" key="5">
    <source>
        <dbReference type="RuleBase" id="RU364054"/>
    </source>
</evidence>
<dbReference type="GO" id="GO:0071949">
    <property type="term" value="F:FAD binding"/>
    <property type="evidence" value="ECO:0007669"/>
    <property type="project" value="TreeGrafter"/>
</dbReference>
<dbReference type="PANTHER" id="PTHR13914">
    <property type="entry name" value="PROLINE OXIDASE"/>
    <property type="match status" value="1"/>
</dbReference>
<dbReference type="GO" id="GO:0010133">
    <property type="term" value="P:L-proline catabolic process to L-glutamate"/>
    <property type="evidence" value="ECO:0007669"/>
    <property type="project" value="TreeGrafter"/>
</dbReference>